<evidence type="ECO:0000256" key="3">
    <source>
        <dbReference type="ARBA" id="ARBA00022840"/>
    </source>
</evidence>
<dbReference type="CDD" id="cd03214">
    <property type="entry name" value="ABC_Iron-Siderophores_B12_Hemin"/>
    <property type="match status" value="1"/>
</dbReference>
<evidence type="ECO:0000313" key="5">
    <source>
        <dbReference type="EMBL" id="KKN94684.1"/>
    </source>
</evidence>
<dbReference type="GO" id="GO:0005524">
    <property type="term" value="F:ATP binding"/>
    <property type="evidence" value="ECO:0007669"/>
    <property type="project" value="UniProtKB-KW"/>
</dbReference>
<organism evidence="5">
    <name type="scientific">marine sediment metagenome</name>
    <dbReference type="NCBI Taxonomy" id="412755"/>
    <lineage>
        <taxon>unclassified sequences</taxon>
        <taxon>metagenomes</taxon>
        <taxon>ecological metagenomes</taxon>
    </lineage>
</organism>
<dbReference type="GO" id="GO:0016887">
    <property type="term" value="F:ATP hydrolysis activity"/>
    <property type="evidence" value="ECO:0007669"/>
    <property type="project" value="InterPro"/>
</dbReference>
<dbReference type="PROSITE" id="PS50893">
    <property type="entry name" value="ABC_TRANSPORTER_2"/>
    <property type="match status" value="1"/>
</dbReference>
<dbReference type="InterPro" id="IPR003593">
    <property type="entry name" value="AAA+_ATPase"/>
</dbReference>
<dbReference type="InterPro" id="IPR027417">
    <property type="entry name" value="P-loop_NTPase"/>
</dbReference>
<dbReference type="SMART" id="SM00382">
    <property type="entry name" value="AAA"/>
    <property type="match status" value="1"/>
</dbReference>
<dbReference type="PANTHER" id="PTHR42734">
    <property type="entry name" value="METAL TRANSPORT SYSTEM ATP-BINDING PROTEIN TM_0124-RELATED"/>
    <property type="match status" value="1"/>
</dbReference>
<dbReference type="Gene3D" id="3.40.50.300">
    <property type="entry name" value="P-loop containing nucleotide triphosphate hydrolases"/>
    <property type="match status" value="1"/>
</dbReference>
<evidence type="ECO:0000256" key="2">
    <source>
        <dbReference type="ARBA" id="ARBA00022741"/>
    </source>
</evidence>
<protein>
    <recommendedName>
        <fullName evidence="4">ABC transporter domain-containing protein</fullName>
    </recommendedName>
</protein>
<gene>
    <name evidence="5" type="ORF">LCGC14_0185000</name>
</gene>
<dbReference type="AlphaFoldDB" id="A0A0F9USN0"/>
<accession>A0A0F9USN0</accession>
<reference evidence="5" key="1">
    <citation type="journal article" date="2015" name="Nature">
        <title>Complex archaea that bridge the gap between prokaryotes and eukaryotes.</title>
        <authorList>
            <person name="Spang A."/>
            <person name="Saw J.H."/>
            <person name="Jorgensen S.L."/>
            <person name="Zaremba-Niedzwiedzka K."/>
            <person name="Martijn J."/>
            <person name="Lind A.E."/>
            <person name="van Eijk R."/>
            <person name="Schleper C."/>
            <person name="Guy L."/>
            <person name="Ettema T.J."/>
        </authorList>
    </citation>
    <scope>NUCLEOTIDE SEQUENCE</scope>
</reference>
<dbReference type="InterPro" id="IPR050153">
    <property type="entry name" value="Metal_Ion_Import_ABC"/>
</dbReference>
<dbReference type="EMBL" id="LAZR01000076">
    <property type="protein sequence ID" value="KKN94684.1"/>
    <property type="molecule type" value="Genomic_DNA"/>
</dbReference>
<proteinExistence type="predicted"/>
<sequence>MVTLQLNRVSARYGRRSILEEITTPCFQGGQVVALLGPNAAGKSTLFRRILGLLKGEGEVIISGTSAERPVGYMPQDTGAKAVLTVYESVLLARMQGRGLKVQPEDLAQVDRALEELAIAALGERDIGDLSGGQRQLVSAAQALAQEPEILMLDEPTSALDLNRQISLLTVLRRLADERQMLILVALHDLGHALRFADAAMLLENGRLIACGPTAEVITPTLLRQVYRVAARIEPCSKGQPQLIVEAAI</sequence>
<keyword evidence="2" id="KW-0547">Nucleotide-binding</keyword>
<feature type="domain" description="ABC transporter" evidence="4">
    <location>
        <begin position="4"/>
        <end position="230"/>
    </location>
</feature>
<name>A0A0F9USN0_9ZZZZ</name>
<keyword evidence="3" id="KW-0067">ATP-binding</keyword>
<evidence type="ECO:0000259" key="4">
    <source>
        <dbReference type="PROSITE" id="PS50893"/>
    </source>
</evidence>
<comment type="caution">
    <text evidence="5">The sequence shown here is derived from an EMBL/GenBank/DDBJ whole genome shotgun (WGS) entry which is preliminary data.</text>
</comment>
<dbReference type="SUPFAM" id="SSF52540">
    <property type="entry name" value="P-loop containing nucleoside triphosphate hydrolases"/>
    <property type="match status" value="1"/>
</dbReference>
<evidence type="ECO:0000256" key="1">
    <source>
        <dbReference type="ARBA" id="ARBA00022448"/>
    </source>
</evidence>
<dbReference type="Pfam" id="PF00005">
    <property type="entry name" value="ABC_tran"/>
    <property type="match status" value="1"/>
</dbReference>
<dbReference type="PANTHER" id="PTHR42734:SF21">
    <property type="entry name" value="IRON ABC TRANSPORTER, ATP-BINDING PROTEIN"/>
    <property type="match status" value="1"/>
</dbReference>
<dbReference type="InterPro" id="IPR003439">
    <property type="entry name" value="ABC_transporter-like_ATP-bd"/>
</dbReference>
<keyword evidence="1" id="KW-0813">Transport</keyword>